<dbReference type="AlphaFoldDB" id="A0A3B0BAN0"/>
<evidence type="ECO:0000256" key="1">
    <source>
        <dbReference type="SAM" id="MobiDB-lite"/>
    </source>
</evidence>
<gene>
    <name evidence="2" type="ORF">D7231_21865</name>
</gene>
<sequence length="83" mass="8560">MTGNKGRIVTLASPPPAKRHGITMMSGTRAAATVARVAALTARGALRLPIARRFLLRDTLGQTDRVTVGAPANSFPCSASTGT</sequence>
<proteinExistence type="predicted"/>
<dbReference type="EMBL" id="RBAM01000009">
    <property type="protein sequence ID" value="RKN69721.1"/>
    <property type="molecule type" value="Genomic_DNA"/>
</dbReference>
<keyword evidence="3" id="KW-1185">Reference proteome</keyword>
<accession>A0A3B0BAN0</accession>
<dbReference type="Proteomes" id="UP000270343">
    <property type="component" value="Unassembled WGS sequence"/>
</dbReference>
<evidence type="ECO:0000313" key="2">
    <source>
        <dbReference type="EMBL" id="RKN69721.1"/>
    </source>
</evidence>
<organism evidence="2 3">
    <name type="scientific">Streptomyces klenkii</name>
    <dbReference type="NCBI Taxonomy" id="1420899"/>
    <lineage>
        <taxon>Bacteria</taxon>
        <taxon>Bacillati</taxon>
        <taxon>Actinomycetota</taxon>
        <taxon>Actinomycetes</taxon>
        <taxon>Kitasatosporales</taxon>
        <taxon>Streptomycetaceae</taxon>
        <taxon>Streptomyces</taxon>
    </lineage>
</organism>
<dbReference type="RefSeq" id="WP_120757205.1">
    <property type="nucleotide sequence ID" value="NZ_RBAM01000009.1"/>
</dbReference>
<protein>
    <submittedName>
        <fullName evidence="2">Uncharacterized protein</fullName>
    </submittedName>
</protein>
<evidence type="ECO:0000313" key="3">
    <source>
        <dbReference type="Proteomes" id="UP000270343"/>
    </source>
</evidence>
<name>A0A3B0BAN0_9ACTN</name>
<reference evidence="2 3" key="1">
    <citation type="journal article" date="2015" name="Antonie Van Leeuwenhoek">
        <title>Streptomyces klenkii sp. nov., isolated from deep marine sediment.</title>
        <authorList>
            <person name="Veyisoglu A."/>
            <person name="Sahin N."/>
        </authorList>
    </citation>
    <scope>NUCLEOTIDE SEQUENCE [LARGE SCALE GENOMIC DNA]</scope>
    <source>
        <strain evidence="2 3">KCTC 29202</strain>
    </source>
</reference>
<comment type="caution">
    <text evidence="2">The sequence shown here is derived from an EMBL/GenBank/DDBJ whole genome shotgun (WGS) entry which is preliminary data.</text>
</comment>
<feature type="region of interest" description="Disordered" evidence="1">
    <location>
        <begin position="1"/>
        <end position="22"/>
    </location>
</feature>